<dbReference type="Pfam" id="PF02897">
    <property type="entry name" value="Peptidase_S9_N"/>
    <property type="match status" value="1"/>
</dbReference>
<proteinExistence type="predicted"/>
<evidence type="ECO:0000313" key="7">
    <source>
        <dbReference type="Proteomes" id="UP000014137"/>
    </source>
</evidence>
<keyword evidence="2" id="KW-0378">Hydrolase</keyword>
<dbReference type="InterPro" id="IPR051167">
    <property type="entry name" value="Prolyl_oligopep/macrocyclase"/>
</dbReference>
<dbReference type="SUPFAM" id="SSF53474">
    <property type="entry name" value="alpha/beta-Hydrolases"/>
    <property type="match status" value="1"/>
</dbReference>
<evidence type="ECO:0000256" key="1">
    <source>
        <dbReference type="ARBA" id="ARBA00022670"/>
    </source>
</evidence>
<dbReference type="PRINTS" id="PR00862">
    <property type="entry name" value="PROLIGOPTASE"/>
</dbReference>
<comment type="caution">
    <text evidence="6">The sequence shown here is derived from an EMBL/GenBank/DDBJ whole genome shotgun (WGS) entry which is preliminary data.</text>
</comment>
<dbReference type="InterPro" id="IPR001375">
    <property type="entry name" value="Peptidase_S9_cat"/>
</dbReference>
<keyword evidence="1" id="KW-0645">Protease</keyword>
<evidence type="ECO:0000259" key="4">
    <source>
        <dbReference type="Pfam" id="PF00326"/>
    </source>
</evidence>
<dbReference type="Gene3D" id="3.40.50.1820">
    <property type="entry name" value="alpha/beta hydrolase"/>
    <property type="match status" value="1"/>
</dbReference>
<evidence type="ECO:0000256" key="3">
    <source>
        <dbReference type="ARBA" id="ARBA00022825"/>
    </source>
</evidence>
<protein>
    <submittedName>
        <fullName evidence="6">Prolyl endopeptidase</fullName>
    </submittedName>
</protein>
<feature type="domain" description="Peptidase S9A N-terminal" evidence="5">
    <location>
        <begin position="22"/>
        <end position="406"/>
    </location>
</feature>
<dbReference type="Gene3D" id="2.130.10.120">
    <property type="entry name" value="Prolyl oligopeptidase, N-terminal domain"/>
    <property type="match status" value="1"/>
</dbReference>
<dbReference type="Pfam" id="PF00326">
    <property type="entry name" value="Peptidase_S9"/>
    <property type="match status" value="1"/>
</dbReference>
<dbReference type="PANTHER" id="PTHR42881">
    <property type="entry name" value="PROLYL ENDOPEPTIDASE"/>
    <property type="match status" value="1"/>
</dbReference>
<dbReference type="GO" id="GO:0070012">
    <property type="term" value="F:oligopeptidase activity"/>
    <property type="evidence" value="ECO:0007669"/>
    <property type="project" value="TreeGrafter"/>
</dbReference>
<sequence>METGAWWRRNGSPGKTVGMSDEDPYLWLEDVTGEEALDWVRARNAEALAELSTGDRFAGIRDDVREVLDADDRIPYVRRRGEYLYNFWQDSAHPRGLWRRTTLDQYRLDAPEWELLLDVDALAEADGENWVWQGAAVLRPGYHRALVELSRGGADATVVREFDLDERRFVEDGFFVPEAKTRIGWIDRDRVYIGTDFGTGTLTSSGYPRLAKEWRRGTPLEEATVVFEGKPDDVSVSAHHDPTEGWERDFVYRSIDFYRTERYLRTADGLERIQVPEDAQTSSHREWLLIRLRSEWTVEGTTYPAGTLLASGFDAFMAGERTFTTVFTPDAHTSLEYWVWTHNHLLLSTLSDVRTELRVLTPSDGWTSRPLAGAPDLGTAQITGTDPDVSDEYLLDSSGYTQPSTLKYGHIGGDVEVLKRAPSFFDSEGMKVSQYFATSEDGTKIPYFVVRPSGAEGGPTLLTGYGGFEVSLTPSYSGVIGRGWLSRGGTYVVANIRGGGEYGPDWHTSVTKAKRYKVYEDFSAVAADLVERGISEPSRLGIQGGSNGGLLMGVMLTRYPHLFGAIVSQVPLLDMKRYHKLLAGASWMAEYGDPDDPAEWDFIGKYSPYQNVRSGAGYPPVLFVTSTRDDRVHPAHARKMVARMLEQGHDVRYHENIEGGHGAAADNEQLAFKWALMLEFLWEKLA</sequence>
<dbReference type="InterPro" id="IPR029058">
    <property type="entry name" value="AB_hydrolase_fold"/>
</dbReference>
<dbReference type="GO" id="GO:0006508">
    <property type="term" value="P:proteolysis"/>
    <property type="evidence" value="ECO:0007669"/>
    <property type="project" value="UniProtKB-KW"/>
</dbReference>
<dbReference type="PANTHER" id="PTHR42881:SF13">
    <property type="entry name" value="PROLYL ENDOPEPTIDASE"/>
    <property type="match status" value="1"/>
</dbReference>
<gene>
    <name evidence="6" type="ORF">C791_6693</name>
</gene>
<evidence type="ECO:0000259" key="5">
    <source>
        <dbReference type="Pfam" id="PF02897"/>
    </source>
</evidence>
<keyword evidence="3" id="KW-0720">Serine protease</keyword>
<organism evidence="6 7">
    <name type="scientific">Amycolatopsis azurea DSM 43854</name>
    <dbReference type="NCBI Taxonomy" id="1238180"/>
    <lineage>
        <taxon>Bacteria</taxon>
        <taxon>Bacillati</taxon>
        <taxon>Actinomycetota</taxon>
        <taxon>Actinomycetes</taxon>
        <taxon>Pseudonocardiales</taxon>
        <taxon>Pseudonocardiaceae</taxon>
        <taxon>Amycolatopsis</taxon>
    </lineage>
</organism>
<name>M2QAQ5_9PSEU</name>
<dbReference type="EMBL" id="ANMG01000065">
    <property type="protein sequence ID" value="EMD23836.1"/>
    <property type="molecule type" value="Genomic_DNA"/>
</dbReference>
<feature type="domain" description="Peptidase S9 prolyl oligopeptidase catalytic" evidence="4">
    <location>
        <begin position="484"/>
        <end position="685"/>
    </location>
</feature>
<dbReference type="PATRIC" id="fig|1238180.3.peg.6445"/>
<accession>M2QAQ5</accession>
<dbReference type="InterPro" id="IPR002470">
    <property type="entry name" value="Peptidase_S9A"/>
</dbReference>
<dbReference type="GO" id="GO:0004252">
    <property type="term" value="F:serine-type endopeptidase activity"/>
    <property type="evidence" value="ECO:0007669"/>
    <property type="project" value="InterPro"/>
</dbReference>
<evidence type="ECO:0000256" key="2">
    <source>
        <dbReference type="ARBA" id="ARBA00022801"/>
    </source>
</evidence>
<reference evidence="6 7" key="1">
    <citation type="submission" date="2012-10" db="EMBL/GenBank/DDBJ databases">
        <title>Genome assembly of Amycolatopsis azurea DSM 43854.</title>
        <authorList>
            <person name="Khatri I."/>
            <person name="Kaur I."/>
            <person name="Subramanian S."/>
            <person name="Mayilraj S."/>
        </authorList>
    </citation>
    <scope>NUCLEOTIDE SEQUENCE [LARGE SCALE GENOMIC DNA]</scope>
    <source>
        <strain evidence="6 7">DSM 43854</strain>
    </source>
</reference>
<dbReference type="InterPro" id="IPR023302">
    <property type="entry name" value="Pept_S9A_N"/>
</dbReference>
<dbReference type="Proteomes" id="UP000014137">
    <property type="component" value="Unassembled WGS sequence"/>
</dbReference>
<dbReference type="SUPFAM" id="SSF50993">
    <property type="entry name" value="Peptidase/esterase 'gauge' domain"/>
    <property type="match status" value="1"/>
</dbReference>
<dbReference type="GO" id="GO:0005829">
    <property type="term" value="C:cytosol"/>
    <property type="evidence" value="ECO:0007669"/>
    <property type="project" value="TreeGrafter"/>
</dbReference>
<evidence type="ECO:0000313" key="6">
    <source>
        <dbReference type="EMBL" id="EMD23836.1"/>
    </source>
</evidence>
<dbReference type="AlphaFoldDB" id="M2QAQ5"/>